<keyword evidence="4" id="KW-1185">Reference proteome</keyword>
<keyword evidence="2" id="KW-0812">Transmembrane</keyword>
<reference evidence="3 4" key="1">
    <citation type="journal article" date="2018" name="Biotechnol. Biofuels">
        <title>Integrative visual omics of the white-rot fungus Polyporus brumalis exposes the biotechnological potential of its oxidative enzymes for delignifying raw plant biomass.</title>
        <authorList>
            <person name="Miyauchi S."/>
            <person name="Rancon A."/>
            <person name="Drula E."/>
            <person name="Hage H."/>
            <person name="Chaduli D."/>
            <person name="Favel A."/>
            <person name="Grisel S."/>
            <person name="Henrissat B."/>
            <person name="Herpoel-Gimbert I."/>
            <person name="Ruiz-Duenas F.J."/>
            <person name="Chevret D."/>
            <person name="Hainaut M."/>
            <person name="Lin J."/>
            <person name="Wang M."/>
            <person name="Pangilinan J."/>
            <person name="Lipzen A."/>
            <person name="Lesage-Meessen L."/>
            <person name="Navarro D."/>
            <person name="Riley R."/>
            <person name="Grigoriev I.V."/>
            <person name="Zhou S."/>
            <person name="Raouche S."/>
            <person name="Rosso M.N."/>
        </authorList>
    </citation>
    <scope>NUCLEOTIDE SEQUENCE [LARGE SCALE GENOMIC DNA]</scope>
    <source>
        <strain evidence="3 4">BRFM 1820</strain>
    </source>
</reference>
<dbReference type="Proteomes" id="UP000256964">
    <property type="component" value="Unassembled WGS sequence"/>
</dbReference>
<sequence>MNLPQLLSNPVFVVELVGWAMAMVIAVGVPWRVRRDRSPVAHVDPDRPEGVSEETMSTGQPPVLEDACAVPQRPLVDVRGRQQSADAVVLGKVRATDATETVSELA</sequence>
<accession>A0A371DA62</accession>
<keyword evidence="2" id="KW-0472">Membrane</keyword>
<name>A0A371DA62_9APHY</name>
<feature type="transmembrane region" description="Helical" evidence="2">
    <location>
        <begin position="12"/>
        <end position="31"/>
    </location>
</feature>
<protein>
    <submittedName>
        <fullName evidence="3">Uncharacterized protein</fullName>
    </submittedName>
</protein>
<evidence type="ECO:0000256" key="2">
    <source>
        <dbReference type="SAM" id="Phobius"/>
    </source>
</evidence>
<proteinExistence type="predicted"/>
<evidence type="ECO:0000313" key="3">
    <source>
        <dbReference type="EMBL" id="RDX49418.1"/>
    </source>
</evidence>
<evidence type="ECO:0000256" key="1">
    <source>
        <dbReference type="SAM" id="MobiDB-lite"/>
    </source>
</evidence>
<dbReference type="EMBL" id="KZ857405">
    <property type="protein sequence ID" value="RDX49418.1"/>
    <property type="molecule type" value="Genomic_DNA"/>
</dbReference>
<keyword evidence="2" id="KW-1133">Transmembrane helix</keyword>
<feature type="region of interest" description="Disordered" evidence="1">
    <location>
        <begin position="39"/>
        <end position="62"/>
    </location>
</feature>
<evidence type="ECO:0000313" key="4">
    <source>
        <dbReference type="Proteomes" id="UP000256964"/>
    </source>
</evidence>
<feature type="compositionally biased region" description="Basic and acidic residues" evidence="1">
    <location>
        <begin position="39"/>
        <end position="50"/>
    </location>
</feature>
<dbReference type="AlphaFoldDB" id="A0A371DA62"/>
<organism evidence="3 4">
    <name type="scientific">Lentinus brumalis</name>
    <dbReference type="NCBI Taxonomy" id="2498619"/>
    <lineage>
        <taxon>Eukaryota</taxon>
        <taxon>Fungi</taxon>
        <taxon>Dikarya</taxon>
        <taxon>Basidiomycota</taxon>
        <taxon>Agaricomycotina</taxon>
        <taxon>Agaricomycetes</taxon>
        <taxon>Polyporales</taxon>
        <taxon>Polyporaceae</taxon>
        <taxon>Lentinus</taxon>
    </lineage>
</organism>
<gene>
    <name evidence="3" type="ORF">OH76DRAFT_529411</name>
</gene>